<dbReference type="Pfam" id="PF01408">
    <property type="entry name" value="GFO_IDH_MocA"/>
    <property type="match status" value="1"/>
</dbReference>
<dbReference type="RefSeq" id="WP_311834794.1">
    <property type="nucleotide sequence ID" value="NZ_JARQBJ010000001.1"/>
</dbReference>
<dbReference type="Gene3D" id="3.30.360.10">
    <property type="entry name" value="Dihydrodipicolinate Reductase, domain 2"/>
    <property type="match status" value="1"/>
</dbReference>
<dbReference type="InterPro" id="IPR000683">
    <property type="entry name" value="Gfo/Idh/MocA-like_OxRdtase_N"/>
</dbReference>
<feature type="domain" description="Gfo/Idh/MocA-like oxidoreductase N-terminal" evidence="1">
    <location>
        <begin position="2"/>
        <end position="108"/>
    </location>
</feature>
<comment type="caution">
    <text evidence="3">The sequence shown here is derived from an EMBL/GenBank/DDBJ whole genome shotgun (WGS) entry which is preliminary data.</text>
</comment>
<accession>A0AAW8TTB8</accession>
<sequence length="334" mass="37193">MIRFGIIGCGNISGTHAEAIDLIDEAALVACCDNNQAKGERFAREHDCVFYKEYQELLASEDVDAVIIATPHYLHGNMTQAAFQANKHVICEKPMALSVAEAEAVLAAQPPHLEYAVCYQNRFNASYIELKKRIDEQAFGTLKGIKCELTWHRDRQYYQAAPWKGTWAEEGGGVLINQAIHTLDVISWMIELPTKIKGKIMTSLLEDTIEVEDAAMATALIQERIPVVIHASNNYSSDPSPTVTFDFELAQVVLTSEQLLVNGVAQTLPRENISTVAKDYWGAGHQRFIRAFVNQLMGKTDPDRELLATADALDSLKMVCGIYESDRTNQWVSL</sequence>
<name>A0AAW8TTB8_9ENTE</name>
<dbReference type="PANTHER" id="PTHR43249">
    <property type="entry name" value="UDP-N-ACETYL-2-AMINO-2-DEOXY-D-GLUCURONATE OXIDASE"/>
    <property type="match status" value="1"/>
</dbReference>
<protein>
    <submittedName>
        <fullName evidence="3">Gfo/Idh/MocA family oxidoreductase</fullName>
    </submittedName>
</protein>
<proteinExistence type="predicted"/>
<dbReference type="AlphaFoldDB" id="A0AAW8TTB8"/>
<dbReference type="Proteomes" id="UP001256711">
    <property type="component" value="Unassembled WGS sequence"/>
</dbReference>
<dbReference type="InterPro" id="IPR036291">
    <property type="entry name" value="NAD(P)-bd_dom_sf"/>
</dbReference>
<evidence type="ECO:0000313" key="4">
    <source>
        <dbReference type="Proteomes" id="UP001256711"/>
    </source>
</evidence>
<evidence type="ECO:0000259" key="2">
    <source>
        <dbReference type="Pfam" id="PF22725"/>
    </source>
</evidence>
<evidence type="ECO:0000259" key="1">
    <source>
        <dbReference type="Pfam" id="PF01408"/>
    </source>
</evidence>
<dbReference type="EMBL" id="JARQBJ010000001">
    <property type="protein sequence ID" value="MDT2808934.1"/>
    <property type="molecule type" value="Genomic_DNA"/>
</dbReference>
<evidence type="ECO:0000313" key="3">
    <source>
        <dbReference type="EMBL" id="MDT2808934.1"/>
    </source>
</evidence>
<dbReference type="Pfam" id="PF22725">
    <property type="entry name" value="GFO_IDH_MocA_C3"/>
    <property type="match status" value="1"/>
</dbReference>
<dbReference type="SUPFAM" id="SSF55347">
    <property type="entry name" value="Glyceraldehyde-3-phosphate dehydrogenase-like, C-terminal domain"/>
    <property type="match status" value="1"/>
</dbReference>
<gene>
    <name evidence="3" type="ORF">P7H43_00265</name>
</gene>
<feature type="domain" description="GFO/IDH/MocA-like oxidoreductase" evidence="2">
    <location>
        <begin position="128"/>
        <end position="239"/>
    </location>
</feature>
<dbReference type="SUPFAM" id="SSF51735">
    <property type="entry name" value="NAD(P)-binding Rossmann-fold domains"/>
    <property type="match status" value="1"/>
</dbReference>
<dbReference type="GO" id="GO:0000166">
    <property type="term" value="F:nucleotide binding"/>
    <property type="evidence" value="ECO:0007669"/>
    <property type="project" value="InterPro"/>
</dbReference>
<dbReference type="Gene3D" id="3.40.50.720">
    <property type="entry name" value="NAD(P)-binding Rossmann-like Domain"/>
    <property type="match status" value="1"/>
</dbReference>
<dbReference type="PANTHER" id="PTHR43249:SF1">
    <property type="entry name" value="D-GLUCOSIDE 3-DEHYDROGENASE"/>
    <property type="match status" value="1"/>
</dbReference>
<reference evidence="3" key="1">
    <citation type="submission" date="2023-03" db="EMBL/GenBank/DDBJ databases">
        <authorList>
            <person name="Shen W."/>
            <person name="Cai J."/>
        </authorList>
    </citation>
    <scope>NUCLEOTIDE SEQUENCE</scope>
    <source>
        <strain evidence="3">B226-2</strain>
    </source>
</reference>
<dbReference type="InterPro" id="IPR052515">
    <property type="entry name" value="Gfo/Idh/MocA_Oxidoreductase"/>
</dbReference>
<dbReference type="InterPro" id="IPR055170">
    <property type="entry name" value="GFO_IDH_MocA-like_dom"/>
</dbReference>
<organism evidence="3 4">
    <name type="scientific">Enterococcus asini</name>
    <dbReference type="NCBI Taxonomy" id="57732"/>
    <lineage>
        <taxon>Bacteria</taxon>
        <taxon>Bacillati</taxon>
        <taxon>Bacillota</taxon>
        <taxon>Bacilli</taxon>
        <taxon>Lactobacillales</taxon>
        <taxon>Enterococcaceae</taxon>
        <taxon>Enterococcus</taxon>
    </lineage>
</organism>